<reference evidence="5 6" key="1">
    <citation type="submission" date="2021-11" db="EMBL/GenBank/DDBJ databases">
        <title>Genomic of Niabella pedocola.</title>
        <authorList>
            <person name="Wu T."/>
        </authorList>
    </citation>
    <scope>NUCLEOTIDE SEQUENCE [LARGE SCALE GENOMIC DNA]</scope>
    <source>
        <strain evidence="5 6">JCM 31011</strain>
    </source>
</reference>
<dbReference type="Pfam" id="PF02311">
    <property type="entry name" value="AraC_binding"/>
    <property type="match status" value="1"/>
</dbReference>
<gene>
    <name evidence="5" type="ORF">LQ567_09750</name>
</gene>
<dbReference type="Gene3D" id="2.60.120.280">
    <property type="entry name" value="Regulatory protein AraC"/>
    <property type="match status" value="1"/>
</dbReference>
<dbReference type="Gene3D" id="1.10.10.60">
    <property type="entry name" value="Homeodomain-like"/>
    <property type="match status" value="2"/>
</dbReference>
<organism evidence="5 6">
    <name type="scientific">Niabella pedocola</name>
    <dbReference type="NCBI Taxonomy" id="1752077"/>
    <lineage>
        <taxon>Bacteria</taxon>
        <taxon>Pseudomonadati</taxon>
        <taxon>Bacteroidota</taxon>
        <taxon>Chitinophagia</taxon>
        <taxon>Chitinophagales</taxon>
        <taxon>Chitinophagaceae</taxon>
        <taxon>Niabella</taxon>
    </lineage>
</organism>
<keyword evidence="6" id="KW-1185">Reference proteome</keyword>
<dbReference type="InterPro" id="IPR018062">
    <property type="entry name" value="HTH_AraC-typ_CS"/>
</dbReference>
<dbReference type="SMART" id="SM00342">
    <property type="entry name" value="HTH_ARAC"/>
    <property type="match status" value="1"/>
</dbReference>
<dbReference type="InterPro" id="IPR037923">
    <property type="entry name" value="HTH-like"/>
</dbReference>
<dbReference type="InterPro" id="IPR020449">
    <property type="entry name" value="Tscrpt_reg_AraC-type_HTH"/>
</dbReference>
<dbReference type="EMBL" id="JAJNEC010000005">
    <property type="protein sequence ID" value="MCD2423045.1"/>
    <property type="molecule type" value="Genomic_DNA"/>
</dbReference>
<comment type="caution">
    <text evidence="5">The sequence shown here is derived from an EMBL/GenBank/DDBJ whole genome shotgun (WGS) entry which is preliminary data.</text>
</comment>
<dbReference type="InterPro" id="IPR009057">
    <property type="entry name" value="Homeodomain-like_sf"/>
</dbReference>
<evidence type="ECO:0000256" key="3">
    <source>
        <dbReference type="ARBA" id="ARBA00023163"/>
    </source>
</evidence>
<dbReference type="Proteomes" id="UP001199816">
    <property type="component" value="Unassembled WGS sequence"/>
</dbReference>
<dbReference type="SUPFAM" id="SSF51215">
    <property type="entry name" value="Regulatory protein AraC"/>
    <property type="match status" value="1"/>
</dbReference>
<evidence type="ECO:0000313" key="5">
    <source>
        <dbReference type="EMBL" id="MCD2423045.1"/>
    </source>
</evidence>
<evidence type="ECO:0000256" key="2">
    <source>
        <dbReference type="ARBA" id="ARBA00023125"/>
    </source>
</evidence>
<dbReference type="SUPFAM" id="SSF46689">
    <property type="entry name" value="Homeodomain-like"/>
    <property type="match status" value="2"/>
</dbReference>
<dbReference type="RefSeq" id="WP_231004315.1">
    <property type="nucleotide sequence ID" value="NZ_JAJNEC010000005.1"/>
</dbReference>
<sequence>MEQAEKKQGSFKNIWYGIGRKRIEIPFPVLRDKMLKDPLLNSLYIYSLGFYPNAKAHFTKRKKGLPGNMLFYCVDGHGFFEYGGAHFDVGPNEFFMLPCNEAHAYGSADKDPWSIYWMHIGGMNLPYFNEMNAVKDSFKPTRVKDNGEIPALFNKMYEALELGYSADNLYFANLGLRQFLSYFIYNSRHYPVVEKKELDAVDSAILYMQERLQESITLKDLSRHSNYSVSRFSNLFKQKTGYAPMDYFMQMKIQQACQLLDFTDKAIKDVAITMGFDDPYYFSKRFKQVIGMPPLKYRAIKKD</sequence>
<evidence type="ECO:0000256" key="1">
    <source>
        <dbReference type="ARBA" id="ARBA00023015"/>
    </source>
</evidence>
<protein>
    <submittedName>
        <fullName evidence="5">AraC family transcriptional regulator</fullName>
    </submittedName>
</protein>
<dbReference type="CDD" id="cd06986">
    <property type="entry name" value="cupin_MmsR-like_N"/>
    <property type="match status" value="1"/>
</dbReference>
<keyword evidence="2" id="KW-0238">DNA-binding</keyword>
<keyword evidence="1" id="KW-0805">Transcription regulation</keyword>
<dbReference type="InterPro" id="IPR003313">
    <property type="entry name" value="AraC-bd"/>
</dbReference>
<evidence type="ECO:0000313" key="6">
    <source>
        <dbReference type="Proteomes" id="UP001199816"/>
    </source>
</evidence>
<feature type="domain" description="HTH araC/xylS-type" evidence="4">
    <location>
        <begin position="202"/>
        <end position="300"/>
    </location>
</feature>
<name>A0ABS8PPL7_9BACT</name>
<dbReference type="Pfam" id="PF12833">
    <property type="entry name" value="HTH_18"/>
    <property type="match status" value="1"/>
</dbReference>
<dbReference type="PRINTS" id="PR00032">
    <property type="entry name" value="HTHARAC"/>
</dbReference>
<dbReference type="InterPro" id="IPR018060">
    <property type="entry name" value="HTH_AraC"/>
</dbReference>
<dbReference type="PROSITE" id="PS01124">
    <property type="entry name" value="HTH_ARAC_FAMILY_2"/>
    <property type="match status" value="1"/>
</dbReference>
<keyword evidence="3" id="KW-0804">Transcription</keyword>
<proteinExistence type="predicted"/>
<dbReference type="PANTHER" id="PTHR43280:SF30">
    <property type="entry name" value="MMSAB OPERON REGULATORY PROTEIN"/>
    <property type="match status" value="1"/>
</dbReference>
<evidence type="ECO:0000259" key="4">
    <source>
        <dbReference type="PROSITE" id="PS01124"/>
    </source>
</evidence>
<dbReference type="PANTHER" id="PTHR43280">
    <property type="entry name" value="ARAC-FAMILY TRANSCRIPTIONAL REGULATOR"/>
    <property type="match status" value="1"/>
</dbReference>
<dbReference type="PROSITE" id="PS00041">
    <property type="entry name" value="HTH_ARAC_FAMILY_1"/>
    <property type="match status" value="1"/>
</dbReference>
<accession>A0ABS8PPL7</accession>